<dbReference type="RefSeq" id="WP_344594584.1">
    <property type="nucleotide sequence ID" value="NZ_BAAARW010000026.1"/>
</dbReference>
<feature type="transmembrane region" description="Helical" evidence="1">
    <location>
        <begin position="17"/>
        <end position="39"/>
    </location>
</feature>
<sequence length="40" mass="3914">MAVSDGGKSTLSGPKGFAIILGGMLGIMLILWGIGALVAP</sequence>
<keyword evidence="1" id="KW-0472">Membrane</keyword>
<reference evidence="2 3" key="1">
    <citation type="journal article" date="2019" name="Int. J. Syst. Evol. Microbiol.">
        <title>The Global Catalogue of Microorganisms (GCM) 10K type strain sequencing project: providing services to taxonomists for standard genome sequencing and annotation.</title>
        <authorList>
            <consortium name="The Broad Institute Genomics Platform"/>
            <consortium name="The Broad Institute Genome Sequencing Center for Infectious Disease"/>
            <person name="Wu L."/>
            <person name="Ma J."/>
        </authorList>
    </citation>
    <scope>NUCLEOTIDE SEQUENCE [LARGE SCALE GENOMIC DNA]</scope>
    <source>
        <strain evidence="2 3">JCM 3325</strain>
    </source>
</reference>
<name>A0ABN3JZY0_9ACTN</name>
<dbReference type="Proteomes" id="UP001501231">
    <property type="component" value="Unassembled WGS sequence"/>
</dbReference>
<accession>A0ABN3JZY0</accession>
<keyword evidence="3" id="KW-1185">Reference proteome</keyword>
<keyword evidence="1" id="KW-1133">Transmembrane helix</keyword>
<evidence type="ECO:0000256" key="1">
    <source>
        <dbReference type="SAM" id="Phobius"/>
    </source>
</evidence>
<proteinExistence type="predicted"/>
<organism evidence="2 3">
    <name type="scientific">Actinomadura vinacea</name>
    <dbReference type="NCBI Taxonomy" id="115336"/>
    <lineage>
        <taxon>Bacteria</taxon>
        <taxon>Bacillati</taxon>
        <taxon>Actinomycetota</taxon>
        <taxon>Actinomycetes</taxon>
        <taxon>Streptosporangiales</taxon>
        <taxon>Thermomonosporaceae</taxon>
        <taxon>Actinomadura</taxon>
    </lineage>
</organism>
<keyword evidence="1" id="KW-0812">Transmembrane</keyword>
<gene>
    <name evidence="2" type="ORF">GCM10010191_68150</name>
</gene>
<evidence type="ECO:0000313" key="2">
    <source>
        <dbReference type="EMBL" id="GAA2442196.1"/>
    </source>
</evidence>
<dbReference type="EMBL" id="BAAARW010000026">
    <property type="protein sequence ID" value="GAA2442196.1"/>
    <property type="molecule type" value="Genomic_DNA"/>
</dbReference>
<comment type="caution">
    <text evidence="2">The sequence shown here is derived from an EMBL/GenBank/DDBJ whole genome shotgun (WGS) entry which is preliminary data.</text>
</comment>
<protein>
    <submittedName>
        <fullName evidence="2">Uncharacterized protein</fullName>
    </submittedName>
</protein>
<evidence type="ECO:0000313" key="3">
    <source>
        <dbReference type="Proteomes" id="UP001501231"/>
    </source>
</evidence>